<gene>
    <name evidence="1" type="ORF">OJ996_05415</name>
</gene>
<keyword evidence="2" id="KW-1185">Reference proteome</keyword>
<reference evidence="1" key="1">
    <citation type="submission" date="2022-10" db="EMBL/GenBank/DDBJ databases">
        <title>Luteolibacter sp. GHJ8, whole genome shotgun sequencing project.</title>
        <authorList>
            <person name="Zhao G."/>
            <person name="Shen L."/>
        </authorList>
    </citation>
    <scope>NUCLEOTIDE SEQUENCE</scope>
    <source>
        <strain evidence="1">GHJ8</strain>
    </source>
</reference>
<accession>A0ABT3FZI1</accession>
<dbReference type="EMBL" id="JAPDDR010000002">
    <property type="protein sequence ID" value="MCW1912998.1"/>
    <property type="molecule type" value="Genomic_DNA"/>
</dbReference>
<name>A0ABT3FZI1_9BACT</name>
<dbReference type="RefSeq" id="WP_264511986.1">
    <property type="nucleotide sequence ID" value="NZ_JAPDDR010000002.1"/>
</dbReference>
<evidence type="ECO:0000313" key="2">
    <source>
        <dbReference type="Proteomes" id="UP001165653"/>
    </source>
</evidence>
<proteinExistence type="predicted"/>
<comment type="caution">
    <text evidence="1">The sequence shown here is derived from an EMBL/GenBank/DDBJ whole genome shotgun (WGS) entry which is preliminary data.</text>
</comment>
<evidence type="ECO:0000313" key="1">
    <source>
        <dbReference type="EMBL" id="MCW1912998.1"/>
    </source>
</evidence>
<organism evidence="1 2">
    <name type="scientific">Luteolibacter rhizosphaerae</name>
    <dbReference type="NCBI Taxonomy" id="2989719"/>
    <lineage>
        <taxon>Bacteria</taxon>
        <taxon>Pseudomonadati</taxon>
        <taxon>Verrucomicrobiota</taxon>
        <taxon>Verrucomicrobiia</taxon>
        <taxon>Verrucomicrobiales</taxon>
        <taxon>Verrucomicrobiaceae</taxon>
        <taxon>Luteolibacter</taxon>
    </lineage>
</organism>
<dbReference type="Proteomes" id="UP001165653">
    <property type="component" value="Unassembled WGS sequence"/>
</dbReference>
<protein>
    <submittedName>
        <fullName evidence="1">Uncharacterized protein</fullName>
    </submittedName>
</protein>
<sequence>MPAALSEAGAGSGRGWEVAVGRSVVPLALSRAGSAAASGVTSKFFKPSTNDFKCFTELAKLSD</sequence>